<protein>
    <submittedName>
        <fullName evidence="2">Uncharacterized protein</fullName>
    </submittedName>
</protein>
<reference evidence="2 3" key="1">
    <citation type="submission" date="2019-10" db="EMBL/GenBank/DDBJ databases">
        <title>Whole genome shotgun sequence of Acrocarpospora pleiomorpha NBRC 16267.</title>
        <authorList>
            <person name="Ichikawa N."/>
            <person name="Kimura A."/>
            <person name="Kitahashi Y."/>
            <person name="Komaki H."/>
            <person name="Oguchi A."/>
        </authorList>
    </citation>
    <scope>NUCLEOTIDE SEQUENCE [LARGE SCALE GENOMIC DNA]</scope>
    <source>
        <strain evidence="2 3">NBRC 16267</strain>
    </source>
</reference>
<sequence length="59" mass="6210">MCDRLRGSACIAGGVYREAIWAADALRGIWLARAGHDLASPGGKDEPTVLADEQEQGAL</sequence>
<accession>A0A5M3Y6G9</accession>
<organism evidence="2 3">
    <name type="scientific">Acrocarpospora pleiomorpha</name>
    <dbReference type="NCBI Taxonomy" id="90975"/>
    <lineage>
        <taxon>Bacteria</taxon>
        <taxon>Bacillati</taxon>
        <taxon>Actinomycetota</taxon>
        <taxon>Actinomycetes</taxon>
        <taxon>Streptosporangiales</taxon>
        <taxon>Streptosporangiaceae</taxon>
        <taxon>Acrocarpospora</taxon>
    </lineage>
</organism>
<evidence type="ECO:0000313" key="3">
    <source>
        <dbReference type="Proteomes" id="UP000377595"/>
    </source>
</evidence>
<proteinExistence type="predicted"/>
<dbReference type="AlphaFoldDB" id="A0A5M3Y6G9"/>
<evidence type="ECO:0000313" key="2">
    <source>
        <dbReference type="EMBL" id="GES27098.1"/>
    </source>
</evidence>
<comment type="caution">
    <text evidence="2">The sequence shown here is derived from an EMBL/GenBank/DDBJ whole genome shotgun (WGS) entry which is preliminary data.</text>
</comment>
<evidence type="ECO:0000256" key="1">
    <source>
        <dbReference type="SAM" id="MobiDB-lite"/>
    </source>
</evidence>
<dbReference type="EMBL" id="BLAF01000109">
    <property type="protein sequence ID" value="GES27098.1"/>
    <property type="molecule type" value="Genomic_DNA"/>
</dbReference>
<keyword evidence="3" id="KW-1185">Reference proteome</keyword>
<dbReference type="Proteomes" id="UP000377595">
    <property type="component" value="Unassembled WGS sequence"/>
</dbReference>
<gene>
    <name evidence="2" type="ORF">Aple_099970</name>
</gene>
<feature type="region of interest" description="Disordered" evidence="1">
    <location>
        <begin position="39"/>
        <end position="59"/>
    </location>
</feature>
<name>A0A5M3Y6G9_9ACTN</name>